<keyword evidence="1" id="KW-1133">Transmembrane helix</keyword>
<reference evidence="2" key="1">
    <citation type="journal article" date="2013" name="J. Plant Res.">
        <title>Effect of fungi and light on seed germination of three Opuntia species from semiarid lands of central Mexico.</title>
        <authorList>
            <person name="Delgado-Sanchez P."/>
            <person name="Jimenez-Bremont J.F."/>
            <person name="Guerrero-Gonzalez Mde L."/>
            <person name="Flores J."/>
        </authorList>
    </citation>
    <scope>NUCLEOTIDE SEQUENCE</scope>
    <source>
        <tissue evidence="2">Cladode</tissue>
    </source>
</reference>
<protein>
    <submittedName>
        <fullName evidence="2">Uncharacterized protein</fullName>
    </submittedName>
</protein>
<proteinExistence type="predicted"/>
<sequence>MIEKPFGGRGYKLEPLTELDYFFVWKFNWCFSGKMMTFEMIEMILISLWDGRGLLFLVLGSLALCLHWWHIIVCAKLSWCNNFLVGLFVTVFFLWLKYATKQ</sequence>
<feature type="transmembrane region" description="Helical" evidence="1">
    <location>
        <begin position="83"/>
        <end position="100"/>
    </location>
</feature>
<evidence type="ECO:0000313" key="2">
    <source>
        <dbReference type="EMBL" id="MBA4617353.1"/>
    </source>
</evidence>
<keyword evidence="1" id="KW-0472">Membrane</keyword>
<dbReference type="AlphaFoldDB" id="A0A7C8YGD2"/>
<name>A0A7C8YGD2_OPUST</name>
<keyword evidence="1" id="KW-0812">Transmembrane</keyword>
<accession>A0A7C8YGD2</accession>
<feature type="transmembrane region" description="Helical" evidence="1">
    <location>
        <begin position="53"/>
        <end position="71"/>
    </location>
</feature>
<reference evidence="2" key="2">
    <citation type="submission" date="2020-07" db="EMBL/GenBank/DDBJ databases">
        <authorList>
            <person name="Vera ALvarez R."/>
            <person name="Arias-Moreno D.M."/>
            <person name="Jimenez-Jacinto V."/>
            <person name="Jimenez-Bremont J.F."/>
            <person name="Swaminathan K."/>
            <person name="Moose S.P."/>
            <person name="Guerrero-Gonzalez M.L."/>
            <person name="Marino-Ramirez L."/>
            <person name="Landsman D."/>
            <person name="Rodriguez-Kessler M."/>
            <person name="Delgado-Sanchez P."/>
        </authorList>
    </citation>
    <scope>NUCLEOTIDE SEQUENCE</scope>
    <source>
        <tissue evidence="2">Cladode</tissue>
    </source>
</reference>
<organism evidence="2">
    <name type="scientific">Opuntia streptacantha</name>
    <name type="common">Prickly pear cactus</name>
    <name type="synonym">Opuntia cardona</name>
    <dbReference type="NCBI Taxonomy" id="393608"/>
    <lineage>
        <taxon>Eukaryota</taxon>
        <taxon>Viridiplantae</taxon>
        <taxon>Streptophyta</taxon>
        <taxon>Embryophyta</taxon>
        <taxon>Tracheophyta</taxon>
        <taxon>Spermatophyta</taxon>
        <taxon>Magnoliopsida</taxon>
        <taxon>eudicotyledons</taxon>
        <taxon>Gunneridae</taxon>
        <taxon>Pentapetalae</taxon>
        <taxon>Caryophyllales</taxon>
        <taxon>Cactineae</taxon>
        <taxon>Cactaceae</taxon>
        <taxon>Opuntioideae</taxon>
        <taxon>Opuntia</taxon>
    </lineage>
</organism>
<dbReference type="EMBL" id="GISG01015872">
    <property type="protein sequence ID" value="MBA4617353.1"/>
    <property type="molecule type" value="Transcribed_RNA"/>
</dbReference>
<evidence type="ECO:0000256" key="1">
    <source>
        <dbReference type="SAM" id="Phobius"/>
    </source>
</evidence>